<evidence type="ECO:0000256" key="1">
    <source>
        <dbReference type="SAM" id="SignalP"/>
    </source>
</evidence>
<feature type="chain" id="PRO_5012290506" description="FlgO domain-containing protein" evidence="1">
    <location>
        <begin position="31"/>
        <end position="182"/>
    </location>
</feature>
<dbReference type="Proteomes" id="UP000219993">
    <property type="component" value="Chromosome"/>
</dbReference>
<dbReference type="KEGG" id="hbe:BEI_2867"/>
<reference evidence="3 4" key="1">
    <citation type="journal article" date="2017" name="Sci. Rep.">
        <title>Revealing the Saline Adaptation Strategies of the Halophilic Bacterium Halomonas beimenensis through High-throughput Omics and Transposon Mutagenesis Approaches.</title>
        <authorList>
            <person name="Chen Y.H."/>
            <person name="Lin S.S."/>
            <person name="Shyu Y.T."/>
        </authorList>
    </citation>
    <scope>NUCLEOTIDE SEQUENCE [LARGE SCALE GENOMIC DNA]</scope>
    <source>
        <strain evidence="3 4">NTU-111</strain>
    </source>
</reference>
<accession>A0A291PAD8</accession>
<keyword evidence="4" id="KW-1185">Reference proteome</keyword>
<feature type="signal peptide" evidence="1">
    <location>
        <begin position="1"/>
        <end position="30"/>
    </location>
</feature>
<sequence>MSASPRPLLRCVLAAGLAVGLTGCATLSEAPVPPTTLDEVLTTATAEMVASQPRLAEYDPLIATTLVDIDDLGRSSTLGRLATEIAAAALTEAGLRVREVRLRGSLYVEEGTGELMLSRLAPRIGVDQGARSLLVGTYAVGEESLYLTLRVVRVGDANAMAATTIRLPLTNDLRAMLNGWSP</sequence>
<feature type="domain" description="FlgO" evidence="2">
    <location>
        <begin position="44"/>
        <end position="170"/>
    </location>
</feature>
<name>A0A291PAD8_9GAMM</name>
<gene>
    <name evidence="3" type="ORF">BEI_2867</name>
</gene>
<dbReference type="InterPro" id="IPR041215">
    <property type="entry name" value="FlgO_dom"/>
</dbReference>
<evidence type="ECO:0000259" key="2">
    <source>
        <dbReference type="Pfam" id="PF17680"/>
    </source>
</evidence>
<dbReference type="Pfam" id="PF17680">
    <property type="entry name" value="FlgO"/>
    <property type="match status" value="1"/>
</dbReference>
<dbReference type="EMBL" id="CP021435">
    <property type="protein sequence ID" value="ATJ83854.1"/>
    <property type="molecule type" value="Genomic_DNA"/>
</dbReference>
<evidence type="ECO:0000313" key="4">
    <source>
        <dbReference type="Proteomes" id="UP000219993"/>
    </source>
</evidence>
<organism evidence="3 4">
    <name type="scientific">Halomonas beimenensis</name>
    <dbReference type="NCBI Taxonomy" id="475662"/>
    <lineage>
        <taxon>Bacteria</taxon>
        <taxon>Pseudomonadati</taxon>
        <taxon>Pseudomonadota</taxon>
        <taxon>Gammaproteobacteria</taxon>
        <taxon>Oceanospirillales</taxon>
        <taxon>Halomonadaceae</taxon>
        <taxon>Halomonas</taxon>
    </lineage>
</organism>
<evidence type="ECO:0000313" key="3">
    <source>
        <dbReference type="EMBL" id="ATJ83854.1"/>
    </source>
</evidence>
<protein>
    <recommendedName>
        <fullName evidence="2">FlgO domain-containing protein</fullName>
    </recommendedName>
</protein>
<dbReference type="OrthoDB" id="8479562at2"/>
<dbReference type="RefSeq" id="WP_097790118.1">
    <property type="nucleotide sequence ID" value="NZ_BAAADT010000014.1"/>
</dbReference>
<dbReference type="AlphaFoldDB" id="A0A291PAD8"/>
<dbReference type="PROSITE" id="PS51257">
    <property type="entry name" value="PROKAR_LIPOPROTEIN"/>
    <property type="match status" value="1"/>
</dbReference>
<proteinExistence type="predicted"/>
<keyword evidence="1" id="KW-0732">Signal</keyword>